<keyword evidence="2" id="KW-1185">Reference proteome</keyword>
<dbReference type="Proteomes" id="UP000265520">
    <property type="component" value="Unassembled WGS sequence"/>
</dbReference>
<organism evidence="1 2">
    <name type="scientific">Trifolium medium</name>
    <dbReference type="NCBI Taxonomy" id="97028"/>
    <lineage>
        <taxon>Eukaryota</taxon>
        <taxon>Viridiplantae</taxon>
        <taxon>Streptophyta</taxon>
        <taxon>Embryophyta</taxon>
        <taxon>Tracheophyta</taxon>
        <taxon>Spermatophyta</taxon>
        <taxon>Magnoliopsida</taxon>
        <taxon>eudicotyledons</taxon>
        <taxon>Gunneridae</taxon>
        <taxon>Pentapetalae</taxon>
        <taxon>rosids</taxon>
        <taxon>fabids</taxon>
        <taxon>Fabales</taxon>
        <taxon>Fabaceae</taxon>
        <taxon>Papilionoideae</taxon>
        <taxon>50 kb inversion clade</taxon>
        <taxon>NPAAA clade</taxon>
        <taxon>Hologalegina</taxon>
        <taxon>IRL clade</taxon>
        <taxon>Trifolieae</taxon>
        <taxon>Trifolium</taxon>
    </lineage>
</organism>
<feature type="non-terminal residue" evidence="1">
    <location>
        <position position="52"/>
    </location>
</feature>
<proteinExistence type="predicted"/>
<evidence type="ECO:0000313" key="1">
    <source>
        <dbReference type="EMBL" id="MCI67951.1"/>
    </source>
</evidence>
<accession>A0A392U3C3</accession>
<dbReference type="AlphaFoldDB" id="A0A392U3C3"/>
<dbReference type="EMBL" id="LXQA010727287">
    <property type="protein sequence ID" value="MCI67951.1"/>
    <property type="molecule type" value="Genomic_DNA"/>
</dbReference>
<comment type="caution">
    <text evidence="1">The sequence shown here is derived from an EMBL/GenBank/DDBJ whole genome shotgun (WGS) entry which is preliminary data.</text>
</comment>
<name>A0A392U3C3_9FABA</name>
<sequence>MQVDDNPLQISDASYVEPVECLMLDPMDLIGGTQLIAIPEEEYDQKIEEVYP</sequence>
<protein>
    <submittedName>
        <fullName evidence="1">Uncharacterized protein</fullName>
    </submittedName>
</protein>
<evidence type="ECO:0000313" key="2">
    <source>
        <dbReference type="Proteomes" id="UP000265520"/>
    </source>
</evidence>
<reference evidence="1 2" key="1">
    <citation type="journal article" date="2018" name="Front. Plant Sci.">
        <title>Red Clover (Trifolium pratense) and Zigzag Clover (T. medium) - A Picture of Genomic Similarities and Differences.</title>
        <authorList>
            <person name="Dluhosova J."/>
            <person name="Istvanek J."/>
            <person name="Nedelnik J."/>
            <person name="Repkova J."/>
        </authorList>
    </citation>
    <scope>NUCLEOTIDE SEQUENCE [LARGE SCALE GENOMIC DNA]</scope>
    <source>
        <strain evidence="2">cv. 10/8</strain>
        <tissue evidence="1">Leaf</tissue>
    </source>
</reference>